<dbReference type="WBParaSite" id="ACRNAN_scaffold4076.g7579.t1">
    <property type="protein sequence ID" value="ACRNAN_scaffold4076.g7579.t1"/>
    <property type="gene ID" value="ACRNAN_scaffold4076.g7579"/>
</dbReference>
<dbReference type="GO" id="GO:0004519">
    <property type="term" value="F:endonuclease activity"/>
    <property type="evidence" value="ECO:0007669"/>
    <property type="project" value="UniProtKB-KW"/>
</dbReference>
<dbReference type="CDD" id="cd00303">
    <property type="entry name" value="retropepsin_like"/>
    <property type="match status" value="1"/>
</dbReference>
<name>A0A914DV93_9BILA</name>
<dbReference type="PANTHER" id="PTHR37984">
    <property type="entry name" value="PROTEIN CBG26694"/>
    <property type="match status" value="1"/>
</dbReference>
<dbReference type="AlphaFoldDB" id="A0A914DV93"/>
<dbReference type="InterPro" id="IPR043502">
    <property type="entry name" value="DNA/RNA_pol_sf"/>
</dbReference>
<evidence type="ECO:0000256" key="5">
    <source>
        <dbReference type="SAM" id="MobiDB-lite"/>
    </source>
</evidence>
<dbReference type="Proteomes" id="UP000887540">
    <property type="component" value="Unplaced"/>
</dbReference>
<keyword evidence="1" id="KW-0808">Transferase</keyword>
<feature type="region of interest" description="Disordered" evidence="5">
    <location>
        <begin position="491"/>
        <end position="557"/>
    </location>
</feature>
<reference evidence="7" key="1">
    <citation type="submission" date="2022-11" db="UniProtKB">
        <authorList>
            <consortium name="WormBaseParasite"/>
        </authorList>
    </citation>
    <scope>IDENTIFICATION</scope>
</reference>
<evidence type="ECO:0000313" key="7">
    <source>
        <dbReference type="WBParaSite" id="ACRNAN_scaffold4076.g7579.t1"/>
    </source>
</evidence>
<dbReference type="SUPFAM" id="SSF56672">
    <property type="entry name" value="DNA/RNA polymerases"/>
    <property type="match status" value="1"/>
</dbReference>
<dbReference type="Gene3D" id="2.40.70.10">
    <property type="entry name" value="Acid Proteases"/>
    <property type="match status" value="1"/>
</dbReference>
<evidence type="ECO:0000256" key="1">
    <source>
        <dbReference type="ARBA" id="ARBA00022679"/>
    </source>
</evidence>
<protein>
    <submittedName>
        <fullName evidence="7">Uncharacterized protein</fullName>
    </submittedName>
</protein>
<keyword evidence="6" id="KW-1185">Reference proteome</keyword>
<dbReference type="GO" id="GO:0016779">
    <property type="term" value="F:nucleotidyltransferase activity"/>
    <property type="evidence" value="ECO:0007669"/>
    <property type="project" value="UniProtKB-KW"/>
</dbReference>
<keyword evidence="4" id="KW-0255">Endonuclease</keyword>
<sequence>MYRKKGFGRGEQRCPNVLQEPQRRSARIRERQQSAYLKNQDSAQTRIVRMNPIDVQSSQNSTVATAYELADFQATKTVPDDTYRRSNLQNGDGQNVDDVVDSGAESDVAVIKESVVGSGQFQKDQNFDASSMLKTSTGTLIDFGNGDSANLQAHVLRNFDPFYKSAMQQAQELEAVKSEVRRFANDQLHLKFSMYKLEDTFEELATSVHKMINMRQNLPKSFSKPVNSVACDNFDADWRKPCNVSPFSENQNSNFTSNSKMEQHLEEPELELDYDEEMPANQDQNRLNMQKLGKILGQVCAPALNSVARVNETNERNFALQNIRILRGDENATELARYFKRFEAITLHWKSFDRANVLSLKVEGRARVIYDAQPETIQDDYDSIKQVLLSKLINVDYNRQNAQSQLMNGIPRSKDETFEQFALRVEKLVRQSVTPGCPEEFIFEQCKGYFIRFMNEPEVAKMLTMVRGDMDFHSLVAKAVALRDSSIMVQNGMGNQSRNRSNFRDRPNGRPNSNWNGGDHLVQHDNFGDPMQSNSVHRWSRGNLNQSNHSRFNQNSGSTNFRNNFSKQGNVNFLPRSPLNQLNRHNFNKHPNLPHSNLLIASGSDSPTDHLLPVQINTTSNLTPILASSNADPLRKVNNALLDSNCGQITTFSGTITCQVGSSKAVVNAEKQATAKEEQEFYLGKVNPPSVGTCFTTRLIIRGIPCVSLIDSGSQISLMTMPCLGLLVKLTHFDALEYGMHLPSVKGTIAATSEPLELVAAITFEVMRGEIKVPVEFQVVNKAPYPVVIGTNGLNDLGFGLFDKLTGEEVEFKPLNQVNVNKVSSSLIKITAQKQTIVRPFSEVCVIATCNEEIEGNLLFESLKSSYKGHKEESLISPKRGELFVPVINLSSTSIVIEQGEDLGVAEPVDEVYTSSDFVSTDIICKVLKCAQMETKDSERFEKIKANMLSSNDTLSIEQMKEFGNLLEEFSNVLAIDDSELGQTNLLTHKIELLDTTPVRIAPRPIPFKLREHVASMVRDYLERGIIRPSCSPYSNPIVLVPKKDGTLRFCVDYR</sequence>
<feature type="compositionally biased region" description="Polar residues" evidence="5">
    <location>
        <begin position="531"/>
        <end position="557"/>
    </location>
</feature>
<dbReference type="InterPro" id="IPR021109">
    <property type="entry name" value="Peptidase_aspartic_dom_sf"/>
</dbReference>
<accession>A0A914DV93</accession>
<keyword evidence="3" id="KW-0540">Nuclease</keyword>
<evidence type="ECO:0000256" key="3">
    <source>
        <dbReference type="ARBA" id="ARBA00022722"/>
    </source>
</evidence>
<dbReference type="PANTHER" id="PTHR37984:SF5">
    <property type="entry name" value="PROTEIN NYNRIN-LIKE"/>
    <property type="match status" value="1"/>
</dbReference>
<evidence type="ECO:0000256" key="4">
    <source>
        <dbReference type="ARBA" id="ARBA00022759"/>
    </source>
</evidence>
<organism evidence="6 7">
    <name type="scientific">Acrobeloides nanus</name>
    <dbReference type="NCBI Taxonomy" id="290746"/>
    <lineage>
        <taxon>Eukaryota</taxon>
        <taxon>Metazoa</taxon>
        <taxon>Ecdysozoa</taxon>
        <taxon>Nematoda</taxon>
        <taxon>Chromadorea</taxon>
        <taxon>Rhabditida</taxon>
        <taxon>Tylenchina</taxon>
        <taxon>Cephalobomorpha</taxon>
        <taxon>Cephaloboidea</taxon>
        <taxon>Cephalobidae</taxon>
        <taxon>Acrobeloides</taxon>
    </lineage>
</organism>
<dbReference type="InterPro" id="IPR050951">
    <property type="entry name" value="Retrovirus_Pol_polyprotein"/>
</dbReference>
<evidence type="ECO:0000313" key="6">
    <source>
        <dbReference type="Proteomes" id="UP000887540"/>
    </source>
</evidence>
<feature type="compositionally biased region" description="Polar residues" evidence="5">
    <location>
        <begin position="491"/>
        <end position="500"/>
    </location>
</feature>
<keyword evidence="2" id="KW-0548">Nucleotidyltransferase</keyword>
<proteinExistence type="predicted"/>
<keyword evidence="4" id="KW-0378">Hydrolase</keyword>
<evidence type="ECO:0000256" key="2">
    <source>
        <dbReference type="ARBA" id="ARBA00022695"/>
    </source>
</evidence>
<dbReference type="Gene3D" id="3.10.10.10">
    <property type="entry name" value="HIV Type 1 Reverse Transcriptase, subunit A, domain 1"/>
    <property type="match status" value="1"/>
</dbReference>